<dbReference type="SUPFAM" id="SSF51735">
    <property type="entry name" value="NAD(P)-binding Rossmann-fold domains"/>
    <property type="match status" value="1"/>
</dbReference>
<evidence type="ECO:0000313" key="9">
    <source>
        <dbReference type="Proteomes" id="UP001178288"/>
    </source>
</evidence>
<reference evidence="8" key="1">
    <citation type="submission" date="2023-05" db="EMBL/GenBank/DDBJ databases">
        <title>Comparative genomics of Bacillaceae isolates and their secondary metabolite potential.</title>
        <authorList>
            <person name="Song L."/>
            <person name="Nielsen L.J."/>
            <person name="Mohite O."/>
            <person name="Xu X."/>
            <person name="Weber T."/>
            <person name="Kovacs A.T."/>
        </authorList>
    </citation>
    <scope>NUCLEOTIDE SEQUENCE</scope>
    <source>
        <strain evidence="8">XLM17</strain>
    </source>
</reference>
<dbReference type="KEGG" id="nnv:QNH39_02460"/>
<comment type="catalytic activity">
    <reaction evidence="6">
        <text>precorrin-2 + NAD(+) = sirohydrochlorin + NADH + 2 H(+)</text>
        <dbReference type="Rhea" id="RHEA:15613"/>
        <dbReference type="ChEBI" id="CHEBI:15378"/>
        <dbReference type="ChEBI" id="CHEBI:57540"/>
        <dbReference type="ChEBI" id="CHEBI:57945"/>
        <dbReference type="ChEBI" id="CHEBI:58351"/>
        <dbReference type="ChEBI" id="CHEBI:58827"/>
        <dbReference type="EC" id="1.3.1.76"/>
    </reaction>
</comment>
<dbReference type="Pfam" id="PF22440">
    <property type="entry name" value="SirC_C"/>
    <property type="match status" value="1"/>
</dbReference>
<dbReference type="GO" id="GO:0043115">
    <property type="term" value="F:precorrin-2 dehydrogenase activity"/>
    <property type="evidence" value="ECO:0007669"/>
    <property type="project" value="UniProtKB-EC"/>
</dbReference>
<dbReference type="Pfam" id="PF13241">
    <property type="entry name" value="NAD_binding_7"/>
    <property type="match status" value="1"/>
</dbReference>
<accession>A0AA95S9A5</accession>
<evidence type="ECO:0000256" key="4">
    <source>
        <dbReference type="ARBA" id="ARBA00023027"/>
    </source>
</evidence>
<dbReference type="PANTHER" id="PTHR35330">
    <property type="entry name" value="SIROHEME BIOSYNTHESIS PROTEIN MET8"/>
    <property type="match status" value="1"/>
</dbReference>
<dbReference type="RefSeq" id="WP_066095553.1">
    <property type="nucleotide sequence ID" value="NZ_CP126114.1"/>
</dbReference>
<evidence type="ECO:0000313" key="8">
    <source>
        <dbReference type="EMBL" id="WHY86760.1"/>
    </source>
</evidence>
<organism evidence="8 9">
    <name type="scientific">Neobacillus novalis</name>
    <dbReference type="NCBI Taxonomy" id="220687"/>
    <lineage>
        <taxon>Bacteria</taxon>
        <taxon>Bacillati</taxon>
        <taxon>Bacillota</taxon>
        <taxon>Bacilli</taxon>
        <taxon>Bacillales</taxon>
        <taxon>Bacillaceae</taxon>
        <taxon>Neobacillus</taxon>
    </lineage>
</organism>
<dbReference type="Gene3D" id="1.10.8.610">
    <property type="entry name" value="SirC, precorrin-2 dehydrogenase, C-terminal helical domain-like"/>
    <property type="match status" value="1"/>
</dbReference>
<dbReference type="InterPro" id="IPR042518">
    <property type="entry name" value="SirC_C"/>
</dbReference>
<dbReference type="AlphaFoldDB" id="A0AA95S9A5"/>
<comment type="pathway">
    <text evidence="1">Porphyrin-containing compound metabolism; siroheme biosynthesis; sirohydrochlorin from precorrin-2: step 1/1.</text>
</comment>
<proteinExistence type="predicted"/>
<feature type="domain" description="Siroheme synthase central" evidence="7">
    <location>
        <begin position="119"/>
        <end position="146"/>
    </location>
</feature>
<dbReference type="InterPro" id="IPR028281">
    <property type="entry name" value="Sirohaem_synthase_central"/>
</dbReference>
<evidence type="ECO:0000256" key="3">
    <source>
        <dbReference type="ARBA" id="ARBA00023002"/>
    </source>
</evidence>
<keyword evidence="9" id="KW-1185">Reference proteome</keyword>
<evidence type="ECO:0000259" key="7">
    <source>
        <dbReference type="Pfam" id="PF14824"/>
    </source>
</evidence>
<keyword evidence="4" id="KW-0520">NAD</keyword>
<dbReference type="SUPFAM" id="SSF75615">
    <property type="entry name" value="Siroheme synthase middle domains-like"/>
    <property type="match status" value="1"/>
</dbReference>
<evidence type="ECO:0000256" key="5">
    <source>
        <dbReference type="ARBA" id="ARBA00023244"/>
    </source>
</evidence>
<dbReference type="NCBIfam" id="TIGR01470">
    <property type="entry name" value="cysG_Nterm"/>
    <property type="match status" value="1"/>
</dbReference>
<protein>
    <recommendedName>
        <fullName evidence="2">precorrin-2 dehydrogenase</fullName>
        <ecNumber evidence="2">1.3.1.76</ecNumber>
    </recommendedName>
</protein>
<evidence type="ECO:0000256" key="2">
    <source>
        <dbReference type="ARBA" id="ARBA00012400"/>
    </source>
</evidence>
<dbReference type="Pfam" id="PF14824">
    <property type="entry name" value="Sirohm_synth_M"/>
    <property type="match status" value="1"/>
</dbReference>
<gene>
    <name evidence="8" type="ORF">QNH39_02460</name>
</gene>
<evidence type="ECO:0000256" key="1">
    <source>
        <dbReference type="ARBA" id="ARBA00005010"/>
    </source>
</evidence>
<dbReference type="EMBL" id="CP126114">
    <property type="protein sequence ID" value="WHY86760.1"/>
    <property type="molecule type" value="Genomic_DNA"/>
</dbReference>
<dbReference type="GO" id="GO:0019354">
    <property type="term" value="P:siroheme biosynthetic process"/>
    <property type="evidence" value="ECO:0007669"/>
    <property type="project" value="InterPro"/>
</dbReference>
<keyword evidence="5" id="KW-0627">Porphyrin biosynthesis</keyword>
<dbReference type="EC" id="1.3.1.76" evidence="2"/>
<dbReference type="InterPro" id="IPR006367">
    <property type="entry name" value="Sirohaem_synthase_N"/>
</dbReference>
<dbReference type="InterPro" id="IPR028161">
    <property type="entry name" value="Met8-like"/>
</dbReference>
<dbReference type="Gene3D" id="3.40.50.720">
    <property type="entry name" value="NAD(P)-binding Rossmann-like Domain"/>
    <property type="match status" value="1"/>
</dbReference>
<dbReference type="GO" id="GO:0004325">
    <property type="term" value="F:ferrochelatase activity"/>
    <property type="evidence" value="ECO:0007669"/>
    <property type="project" value="InterPro"/>
</dbReference>
<sequence>MSSNYPIMLRLEGKRVVVVGGGKVADRKISGLLGTGARLVVISPEATEELRGLFHAGKIEWVQRQFSNRDLQGAFMVFAATNDKVLNLSIKDSAEPHQLVMVVDDPEESDFHLPSVFHRGRLSIAVSTGGASPTLAKKIRGQLVRQFDVTYEDYLDFLFEKRKWIIKEVADTALKSRLLTAIASDEFLNSNDREGDFRRLYQELTF</sequence>
<evidence type="ECO:0000256" key="6">
    <source>
        <dbReference type="ARBA" id="ARBA00047561"/>
    </source>
</evidence>
<keyword evidence="3" id="KW-0560">Oxidoreductase</keyword>
<dbReference type="Proteomes" id="UP001178288">
    <property type="component" value="Chromosome"/>
</dbReference>
<dbReference type="PANTHER" id="PTHR35330:SF1">
    <property type="entry name" value="SIROHEME BIOSYNTHESIS PROTEIN MET8"/>
    <property type="match status" value="1"/>
</dbReference>
<name>A0AA95S9A5_9BACI</name>
<dbReference type="InterPro" id="IPR036291">
    <property type="entry name" value="NAD(P)-bd_dom_sf"/>
</dbReference>
<dbReference type="NCBIfam" id="NF005222">
    <property type="entry name" value="PRK06718.1"/>
    <property type="match status" value="1"/>
</dbReference>